<dbReference type="InterPro" id="IPR004155">
    <property type="entry name" value="PBS_lyase_HEAT"/>
</dbReference>
<comment type="function">
    <text evidence="3">Catalyzes the hydroxylation of the N(6)-(4-aminobutyl)-L-lysine intermediate produced by deoxyhypusine synthase/DHPS on a critical lysine of the eukaryotic translation initiation factor 5A/eIF-5A. This is the second step of the post-translational modification of that lysine into an unusual amino acid residue named hypusine. Hypusination is unique to mature eIF-5A factor and is essential for its function.</text>
</comment>
<evidence type="ECO:0000256" key="2">
    <source>
        <dbReference type="ARBA" id="ARBA00022738"/>
    </source>
</evidence>
<evidence type="ECO:0000256" key="3">
    <source>
        <dbReference type="ARBA" id="ARBA00045876"/>
    </source>
</evidence>
<dbReference type="PROSITE" id="PS50077">
    <property type="entry name" value="HEAT_REPEAT"/>
    <property type="match status" value="1"/>
</dbReference>
<gene>
    <name evidence="4" type="ORF">IQ260_14800</name>
</gene>
<evidence type="ECO:0000313" key="5">
    <source>
        <dbReference type="Proteomes" id="UP000615026"/>
    </source>
</evidence>
<dbReference type="InterPro" id="IPR011989">
    <property type="entry name" value="ARM-like"/>
</dbReference>
<name>A0A928ZV29_LEPEC</name>
<dbReference type="AlphaFoldDB" id="A0A928ZV29"/>
<keyword evidence="5" id="KW-1185">Reference proteome</keyword>
<accession>A0A928ZV29</accession>
<dbReference type="Proteomes" id="UP000615026">
    <property type="component" value="Unassembled WGS sequence"/>
</dbReference>
<protein>
    <submittedName>
        <fullName evidence="4">HEAT repeat domain-containing protein</fullName>
    </submittedName>
</protein>
<keyword evidence="1" id="KW-0042">Antenna complex</keyword>
<dbReference type="InterPro" id="IPR016024">
    <property type="entry name" value="ARM-type_fold"/>
</dbReference>
<reference evidence="4" key="1">
    <citation type="submission" date="2020-10" db="EMBL/GenBank/DDBJ databases">
        <authorList>
            <person name="Castelo-Branco R."/>
            <person name="Eusebio N."/>
            <person name="Adriana R."/>
            <person name="Vieira A."/>
            <person name="Brugerolle De Fraissinette N."/>
            <person name="Rezende De Castro R."/>
            <person name="Schneider M.P."/>
            <person name="Vasconcelos V."/>
            <person name="Leao P.N."/>
        </authorList>
    </citation>
    <scope>NUCLEOTIDE SEQUENCE</scope>
    <source>
        <strain evidence="4">LEGE 11479</strain>
    </source>
</reference>
<dbReference type="RefSeq" id="WP_193993876.1">
    <property type="nucleotide sequence ID" value="NZ_JADEXP010000127.1"/>
</dbReference>
<keyword evidence="2" id="KW-0605">Phycobilisome</keyword>
<sequence>METSKLQNQTDHWQHFQTGDFGQKWNSSKLIVREGRGAIAPLLALLNDPTADAETHWFTIRALGHFPDPDVIAAIAAQIDDTAAYPHRTAEQATELSTFAIETLAAMGAAAIEVLSQLLESPQRRLLAAKALNQVRSSGVIPAMIGVAQDEDAQVRYYAIDALGSFHSAVVTPVLLAALTDPAATVRKAAVMALGRRRDLQTQCQLSQQLQPLLWDVDLAVSCQTALALGRLGTEDTLEALQQVLLSAHTPMALRIDTVRALEWYCDGRSGDQSQSCQRAFTLLTQALSEFSSSHGEHDLDQSQRPSPSQKTQLSVAIIRVLGDLHQGAMAPQATHSLIHHLQNQPDVAVVQAIIMALASLNQPQSFDALLPLLHHPADTIAIHTIAALKRLDSEQSLERVTTYLHQLPGQPTDVLTLW</sequence>
<dbReference type="PANTHER" id="PTHR12697:SF5">
    <property type="entry name" value="DEOXYHYPUSINE HYDROXYLASE"/>
    <property type="match status" value="1"/>
</dbReference>
<dbReference type="SUPFAM" id="SSF48371">
    <property type="entry name" value="ARM repeat"/>
    <property type="match status" value="1"/>
</dbReference>
<evidence type="ECO:0000256" key="1">
    <source>
        <dbReference type="ARBA" id="ARBA00022549"/>
    </source>
</evidence>
<dbReference type="GO" id="GO:0030089">
    <property type="term" value="C:phycobilisome"/>
    <property type="evidence" value="ECO:0007669"/>
    <property type="project" value="UniProtKB-KW"/>
</dbReference>
<dbReference type="SMART" id="SM00567">
    <property type="entry name" value="EZ_HEAT"/>
    <property type="match status" value="6"/>
</dbReference>
<comment type="caution">
    <text evidence="4">The sequence shown here is derived from an EMBL/GenBank/DDBJ whole genome shotgun (WGS) entry which is preliminary data.</text>
</comment>
<dbReference type="InterPro" id="IPR021133">
    <property type="entry name" value="HEAT_type_2"/>
</dbReference>
<dbReference type="Gene3D" id="1.25.10.10">
    <property type="entry name" value="Leucine-rich Repeat Variant"/>
    <property type="match status" value="3"/>
</dbReference>
<evidence type="ECO:0000313" key="4">
    <source>
        <dbReference type="EMBL" id="MBE9067920.1"/>
    </source>
</evidence>
<dbReference type="Pfam" id="PF03130">
    <property type="entry name" value="HEAT_PBS"/>
    <property type="match status" value="1"/>
</dbReference>
<dbReference type="PANTHER" id="PTHR12697">
    <property type="entry name" value="PBS LYASE HEAT-LIKE PROTEIN"/>
    <property type="match status" value="1"/>
</dbReference>
<dbReference type="Pfam" id="PF13646">
    <property type="entry name" value="HEAT_2"/>
    <property type="match status" value="2"/>
</dbReference>
<dbReference type="EMBL" id="JADEXP010000127">
    <property type="protein sequence ID" value="MBE9067920.1"/>
    <property type="molecule type" value="Genomic_DNA"/>
</dbReference>
<organism evidence="4 5">
    <name type="scientific">Leptolyngbya cf. ectocarpi LEGE 11479</name>
    <dbReference type="NCBI Taxonomy" id="1828722"/>
    <lineage>
        <taxon>Bacteria</taxon>
        <taxon>Bacillati</taxon>
        <taxon>Cyanobacteriota</taxon>
        <taxon>Cyanophyceae</taxon>
        <taxon>Leptolyngbyales</taxon>
        <taxon>Leptolyngbyaceae</taxon>
        <taxon>Leptolyngbya group</taxon>
        <taxon>Leptolyngbya</taxon>
    </lineage>
</organism>
<dbReference type="GO" id="GO:0016491">
    <property type="term" value="F:oxidoreductase activity"/>
    <property type="evidence" value="ECO:0007669"/>
    <property type="project" value="TreeGrafter"/>
</dbReference>
<proteinExistence type="predicted"/>